<evidence type="ECO:0000313" key="6">
    <source>
        <dbReference type="Proteomes" id="UP001239019"/>
    </source>
</evidence>
<keyword evidence="2" id="KW-0488">Methylation</keyword>
<dbReference type="EMBL" id="JAVDDT010000003">
    <property type="protein sequence ID" value="MDQ2069488.1"/>
    <property type="molecule type" value="Genomic_DNA"/>
</dbReference>
<organism evidence="5 6">
    <name type="scientific">Natronospira bacteriovora</name>
    <dbReference type="NCBI Taxonomy" id="3069753"/>
    <lineage>
        <taxon>Bacteria</taxon>
        <taxon>Pseudomonadati</taxon>
        <taxon>Pseudomonadota</taxon>
        <taxon>Gammaproteobacteria</taxon>
        <taxon>Natronospirales</taxon>
        <taxon>Natronospiraceae</taxon>
        <taxon>Natronospira</taxon>
    </lineage>
</organism>
<dbReference type="InterPro" id="IPR045584">
    <property type="entry name" value="Pilin-like"/>
</dbReference>
<dbReference type="Gene3D" id="3.30.700.10">
    <property type="entry name" value="Glycoprotein, Type 4 Pilin"/>
    <property type="match status" value="1"/>
</dbReference>
<accession>A0ABU0W6D3</accession>
<gene>
    <name evidence="5" type="ORF">RBH19_06360</name>
</gene>
<dbReference type="RefSeq" id="WP_306727989.1">
    <property type="nucleotide sequence ID" value="NZ_JAVDDT010000003.1"/>
</dbReference>
<dbReference type="NCBIfam" id="TIGR02532">
    <property type="entry name" value="IV_pilin_GFxxxE"/>
    <property type="match status" value="1"/>
</dbReference>
<comment type="caution">
    <text evidence="5">The sequence shown here is derived from an EMBL/GenBank/DDBJ whole genome shotgun (WGS) entry which is preliminary data.</text>
</comment>
<keyword evidence="4" id="KW-0812">Transmembrane</keyword>
<dbReference type="PANTHER" id="PTHR30093">
    <property type="entry name" value="GENERAL SECRETION PATHWAY PROTEIN G"/>
    <property type="match status" value="1"/>
</dbReference>
<keyword evidence="4" id="KW-0472">Membrane</keyword>
<sequence>MKQQKGFTLIELMIVVAIIGILAAIAIPQYNNYIARSQFAECNNLLGGARTPIEERVVRRGVDAFQTDFTNVAALNERLGIQVRGRHSSLDSLEVTSETDADTGDVTAQVDLSCQWGTGGEGASVGGDADQTVSDALNGQSITYRYNGNTGQWTCAATSLDATQLDRWATGLCEDGV</sequence>
<evidence type="ECO:0000256" key="4">
    <source>
        <dbReference type="SAM" id="Phobius"/>
    </source>
</evidence>
<name>A0ABU0W6D3_9GAMM</name>
<feature type="transmembrane region" description="Helical" evidence="4">
    <location>
        <begin position="7"/>
        <end position="27"/>
    </location>
</feature>
<dbReference type="InterPro" id="IPR012902">
    <property type="entry name" value="N_methyl_site"/>
</dbReference>
<keyword evidence="3" id="KW-0281">Fimbrium</keyword>
<keyword evidence="6" id="KW-1185">Reference proteome</keyword>
<dbReference type="PANTHER" id="PTHR30093:SF34">
    <property type="entry name" value="PREPILIN PEPTIDASE-DEPENDENT PROTEIN D"/>
    <property type="match status" value="1"/>
</dbReference>
<dbReference type="SUPFAM" id="SSF54523">
    <property type="entry name" value="Pili subunits"/>
    <property type="match status" value="1"/>
</dbReference>
<evidence type="ECO:0000313" key="5">
    <source>
        <dbReference type="EMBL" id="MDQ2069488.1"/>
    </source>
</evidence>
<evidence type="ECO:0000256" key="1">
    <source>
        <dbReference type="ARBA" id="ARBA00005233"/>
    </source>
</evidence>
<dbReference type="Proteomes" id="UP001239019">
    <property type="component" value="Unassembled WGS sequence"/>
</dbReference>
<protein>
    <submittedName>
        <fullName evidence="5">Prepilin-type N-terminal cleavage/methylation domain-containing protein</fullName>
    </submittedName>
</protein>
<dbReference type="Pfam" id="PF07963">
    <property type="entry name" value="N_methyl"/>
    <property type="match status" value="1"/>
</dbReference>
<dbReference type="InterPro" id="IPR001082">
    <property type="entry name" value="Pilin"/>
</dbReference>
<reference evidence="5 6" key="1">
    <citation type="submission" date="2023-08" db="EMBL/GenBank/DDBJ databases">
        <title>Whole-genome sequencing of halo(alkali)philic microorganisms from hypersaline lakes.</title>
        <authorList>
            <person name="Sorokin D.Y."/>
            <person name="Abbas B."/>
            <person name="Merkel A.Y."/>
        </authorList>
    </citation>
    <scope>NUCLEOTIDE SEQUENCE [LARGE SCALE GENOMIC DNA]</scope>
    <source>
        <strain evidence="5 6">AB-CW4</strain>
    </source>
</reference>
<dbReference type="PROSITE" id="PS00409">
    <property type="entry name" value="PROKAR_NTER_METHYL"/>
    <property type="match status" value="1"/>
</dbReference>
<dbReference type="Pfam" id="PF00114">
    <property type="entry name" value="Pilin"/>
    <property type="match status" value="1"/>
</dbReference>
<keyword evidence="4" id="KW-1133">Transmembrane helix</keyword>
<comment type="similarity">
    <text evidence="1 3">Belongs to the N-Me-Phe pilin family.</text>
</comment>
<proteinExistence type="inferred from homology"/>
<evidence type="ECO:0000256" key="3">
    <source>
        <dbReference type="RuleBase" id="RU000389"/>
    </source>
</evidence>
<evidence type="ECO:0000256" key="2">
    <source>
        <dbReference type="ARBA" id="ARBA00022481"/>
    </source>
</evidence>